<feature type="compositionally biased region" description="Basic and acidic residues" evidence="1">
    <location>
        <begin position="123"/>
        <end position="134"/>
    </location>
</feature>
<keyword evidence="3" id="KW-1185">Reference proteome</keyword>
<evidence type="ECO:0000313" key="3">
    <source>
        <dbReference type="Proteomes" id="UP000707071"/>
    </source>
</evidence>
<feature type="compositionally biased region" description="Polar residues" evidence="1">
    <location>
        <begin position="47"/>
        <end position="60"/>
    </location>
</feature>
<organism evidence="2 3">
    <name type="scientific">Claviceps aff. purpurea</name>
    <dbReference type="NCBI Taxonomy" id="1967640"/>
    <lineage>
        <taxon>Eukaryota</taxon>
        <taxon>Fungi</taxon>
        <taxon>Dikarya</taxon>
        <taxon>Ascomycota</taxon>
        <taxon>Pezizomycotina</taxon>
        <taxon>Sordariomycetes</taxon>
        <taxon>Hypocreomycetidae</taxon>
        <taxon>Hypocreales</taxon>
        <taxon>Clavicipitaceae</taxon>
        <taxon>Claviceps</taxon>
    </lineage>
</organism>
<protein>
    <submittedName>
        <fullName evidence="2">Uncharacterized protein</fullName>
    </submittedName>
</protein>
<dbReference type="Proteomes" id="UP000707071">
    <property type="component" value="Unassembled WGS sequence"/>
</dbReference>
<feature type="compositionally biased region" description="Low complexity" evidence="1">
    <location>
        <begin position="88"/>
        <end position="104"/>
    </location>
</feature>
<name>A0A9P7QKG7_9HYPO</name>
<dbReference type="AlphaFoldDB" id="A0A9P7QKG7"/>
<comment type="caution">
    <text evidence="2">The sequence shown here is derived from an EMBL/GenBank/DDBJ whole genome shotgun (WGS) entry which is preliminary data.</text>
</comment>
<feature type="compositionally biased region" description="Basic and acidic residues" evidence="1">
    <location>
        <begin position="12"/>
        <end position="30"/>
    </location>
</feature>
<proteinExistence type="predicted"/>
<evidence type="ECO:0000313" key="2">
    <source>
        <dbReference type="EMBL" id="KAG6300104.1"/>
    </source>
</evidence>
<sequence length="134" mass="14716">MSSRPDLQLSTADRDQRPSDVRRPRFHEDFNAPFSEAILSAPVPSLHTTMNTCASSPSSEHSGDVALHGIGTPRQHASRPTQSREHSWSSTGTDSSRSSSSNRSPGVNDRIRDWARRSFLPTKRPDDGSSSRSS</sequence>
<reference evidence="2 3" key="1">
    <citation type="journal article" date="2020" name="bioRxiv">
        <title>Whole genome comparisons of ergot fungi reveals the divergence and evolution of species within the genus Claviceps are the result of varying mechanisms driving genome evolution and host range expansion.</title>
        <authorList>
            <person name="Wyka S.A."/>
            <person name="Mondo S.J."/>
            <person name="Liu M."/>
            <person name="Dettman J."/>
            <person name="Nalam V."/>
            <person name="Broders K.D."/>
        </authorList>
    </citation>
    <scope>NUCLEOTIDE SEQUENCE [LARGE SCALE GENOMIC DNA]</scope>
    <source>
        <strain evidence="2 3">Clav52</strain>
    </source>
</reference>
<gene>
    <name evidence="2" type="ORF">E4U09_007398</name>
</gene>
<feature type="compositionally biased region" description="Polar residues" evidence="1">
    <location>
        <begin position="1"/>
        <end position="11"/>
    </location>
</feature>
<evidence type="ECO:0000256" key="1">
    <source>
        <dbReference type="SAM" id="MobiDB-lite"/>
    </source>
</evidence>
<feature type="region of interest" description="Disordered" evidence="1">
    <location>
        <begin position="47"/>
        <end position="134"/>
    </location>
</feature>
<feature type="region of interest" description="Disordered" evidence="1">
    <location>
        <begin position="1"/>
        <end position="34"/>
    </location>
</feature>
<dbReference type="EMBL" id="SRRH01000075">
    <property type="protein sequence ID" value="KAG6300104.1"/>
    <property type="molecule type" value="Genomic_DNA"/>
</dbReference>
<accession>A0A9P7QKG7</accession>